<keyword evidence="3" id="KW-1185">Reference proteome</keyword>
<dbReference type="PANTHER" id="PTHR47381">
    <property type="entry name" value="ALPHA/BETA-HYDROLASES SUPERFAMILY PROTEIN"/>
    <property type="match status" value="1"/>
</dbReference>
<dbReference type="EMBL" id="PDUD01000082">
    <property type="protein sequence ID" value="PHN00680.1"/>
    <property type="molecule type" value="Genomic_DNA"/>
</dbReference>
<reference evidence="2 3" key="1">
    <citation type="submission" date="2017-10" db="EMBL/GenBank/DDBJ databases">
        <title>The draft genome sequence of Lewinella nigricans NBRC 102662.</title>
        <authorList>
            <person name="Wang K."/>
        </authorList>
    </citation>
    <scope>NUCLEOTIDE SEQUENCE [LARGE SCALE GENOMIC DNA]</scope>
    <source>
        <strain evidence="2 3">NBRC 102662</strain>
    </source>
</reference>
<comment type="caution">
    <text evidence="2">The sequence shown here is derived from an EMBL/GenBank/DDBJ whole genome shotgun (WGS) entry which is preliminary data.</text>
</comment>
<dbReference type="Proteomes" id="UP000223913">
    <property type="component" value="Unassembled WGS sequence"/>
</dbReference>
<evidence type="ECO:0000313" key="3">
    <source>
        <dbReference type="Proteomes" id="UP000223913"/>
    </source>
</evidence>
<dbReference type="InterPro" id="IPR029058">
    <property type="entry name" value="AB_hydrolase_fold"/>
</dbReference>
<protein>
    <submittedName>
        <fullName evidence="2">Acetylxylan esterase</fullName>
    </submittedName>
</protein>
<evidence type="ECO:0000313" key="2">
    <source>
        <dbReference type="EMBL" id="PHN00680.1"/>
    </source>
</evidence>
<dbReference type="RefSeq" id="WP_099155914.1">
    <property type="nucleotide sequence ID" value="NZ_PDUD01000082.1"/>
</dbReference>
<sequence>MKYLLASLLTFWILSPVNTDPPVWDFDTQLNDYFAAETERIKLRTEQELSAIEDWETYKTEARRELQDMLGLWPMPEKTPLEATVTESIEHEEFTVQNLHFQSMPGLYVTGNLYIPKNLKEKVPAIIYVCGHANVKKDGYSYGAKVNYQHHPAWFARNGYVCLILDTVQLGEIEGIHHGLHRYQRWWWQSRGYTPAGVETWNGIRAIDYLLTRPEVDPERIGITGRSGGGVTSWWVGAMDERIKVAVPVAGITDMEDHVVNGCVEDHCDCMYMYNTYQWDFPKVAALLAPRPLLISNTDRDIMFPVEGVFRVYRQVRQIYEQLGAGDQLALNITAGPHRDEQELRVHAFRWFNRYFYQREGLIEKTAVKFFEPEQLRVFKALPGDERNTRIDESFNTVAPSTDAVLAETSPAEARSGWRKDLDRIFANWPENDAPAIMDIESRVQSRGMQLTTYRLPSDEHTNLPVFHLQSTGRSRQGPTRIILLDEDNWADWSARLAGAFPGGPFWSSTEAKTDAAAILQRELTGGSLLLISMRGAGPAAFSGDEFKQAQIRKRYYLLGQSLQAMQTWDIRRALEAFLQTSETKDLTIEAEGISAGMALYASLFLDNRISLELTKLPASHLEGPYYPKVLRYMDMPAALMLAREKHAIRELD</sequence>
<proteinExistence type="predicted"/>
<dbReference type="InterPro" id="IPR000383">
    <property type="entry name" value="Xaa-Pro-like_dom"/>
</dbReference>
<dbReference type="SUPFAM" id="SSF53474">
    <property type="entry name" value="alpha/beta-Hydrolases"/>
    <property type="match status" value="1"/>
</dbReference>
<feature type="domain" description="Xaa-Pro dipeptidyl-peptidase-like" evidence="1">
    <location>
        <begin position="112"/>
        <end position="266"/>
    </location>
</feature>
<evidence type="ECO:0000259" key="1">
    <source>
        <dbReference type="Pfam" id="PF02129"/>
    </source>
</evidence>
<gene>
    <name evidence="2" type="ORF">CRP01_40995</name>
</gene>
<dbReference type="PANTHER" id="PTHR47381:SF3">
    <property type="entry name" value="ALPHA_BETA-HYDROLASES SUPERFAMILY PROTEIN"/>
    <property type="match status" value="1"/>
</dbReference>
<dbReference type="OrthoDB" id="3668964at2"/>
<dbReference type="Gene3D" id="3.40.50.1820">
    <property type="entry name" value="alpha/beta hydrolase"/>
    <property type="match status" value="2"/>
</dbReference>
<dbReference type="GO" id="GO:0016787">
    <property type="term" value="F:hydrolase activity"/>
    <property type="evidence" value="ECO:0007669"/>
    <property type="project" value="InterPro"/>
</dbReference>
<dbReference type="AlphaFoldDB" id="A0A2D0MWX3"/>
<name>A0A2D0MWX3_FLAN2</name>
<accession>A0A2D0MWX3</accession>
<organism evidence="2 3">
    <name type="scientific">Flavilitoribacter nigricans (strain ATCC 23147 / DSM 23189 / NBRC 102662 / NCIMB 1420 / SS-2)</name>
    <name type="common">Lewinella nigricans</name>
    <dbReference type="NCBI Taxonomy" id="1122177"/>
    <lineage>
        <taxon>Bacteria</taxon>
        <taxon>Pseudomonadati</taxon>
        <taxon>Bacteroidota</taxon>
        <taxon>Saprospiria</taxon>
        <taxon>Saprospirales</taxon>
        <taxon>Lewinellaceae</taxon>
        <taxon>Flavilitoribacter</taxon>
    </lineage>
</organism>
<dbReference type="Pfam" id="PF02129">
    <property type="entry name" value="Peptidase_S15"/>
    <property type="match status" value="1"/>
</dbReference>